<dbReference type="Proteomes" id="UP000234345">
    <property type="component" value="Unassembled WGS sequence"/>
</dbReference>
<dbReference type="AlphaFoldDB" id="A0A7Z7IVT8"/>
<organism evidence="2 3">
    <name type="scientific">Xanthomonas campestris pv. phaseoli</name>
    <dbReference type="NCBI Taxonomy" id="317013"/>
    <lineage>
        <taxon>Bacteria</taxon>
        <taxon>Pseudomonadati</taxon>
        <taxon>Pseudomonadota</taxon>
        <taxon>Gammaproteobacteria</taxon>
        <taxon>Lysobacterales</taxon>
        <taxon>Lysobacteraceae</taxon>
        <taxon>Xanthomonas</taxon>
    </lineage>
</organism>
<gene>
    <name evidence="2" type="ORF">XFF6991_150279</name>
</gene>
<accession>A0A7Z7IVT8</accession>
<name>A0A7Z7IVT8_XANCH</name>
<sequence>MFNRKTTRTVHIDGQPIELSDAGATVIERLQQRLADAEAVSQRVRTDQAALGEAKDAEIAKLQADLARLQDSRPKPEEIDRLVDERVKRITDSAASVQTPIDSSANQDPVARALRDGATHRTAVQDNGYSEYVASLDYRTRNQGN</sequence>
<proteinExistence type="predicted"/>
<evidence type="ECO:0000256" key="1">
    <source>
        <dbReference type="SAM" id="Coils"/>
    </source>
</evidence>
<keyword evidence="1" id="KW-0175">Coiled coil</keyword>
<feature type="coiled-coil region" evidence="1">
    <location>
        <begin position="27"/>
        <end position="72"/>
    </location>
</feature>
<dbReference type="RefSeq" id="WP_099802406.1">
    <property type="nucleotide sequence ID" value="NZ_OCZC01000043.1"/>
</dbReference>
<comment type="caution">
    <text evidence="2">The sequence shown here is derived from an EMBL/GenBank/DDBJ whole genome shotgun (WGS) entry which is preliminary data.</text>
</comment>
<evidence type="ECO:0000313" key="3">
    <source>
        <dbReference type="Proteomes" id="UP000234345"/>
    </source>
</evidence>
<reference evidence="2 3" key="1">
    <citation type="submission" date="2017-10" db="EMBL/GenBank/DDBJ databases">
        <authorList>
            <person name="Regsiter A."/>
            <person name="William W."/>
        </authorList>
    </citation>
    <scope>NUCLEOTIDE SEQUENCE [LARGE SCALE GENOMIC DNA]</scope>
    <source>
        <strain evidence="2 3">CFBP6991</strain>
    </source>
</reference>
<dbReference type="EMBL" id="OCZC01000043">
    <property type="protein sequence ID" value="SOO22518.1"/>
    <property type="molecule type" value="Genomic_DNA"/>
</dbReference>
<protein>
    <submittedName>
        <fullName evidence="2">Uncharacterized protein</fullName>
    </submittedName>
</protein>
<evidence type="ECO:0000313" key="2">
    <source>
        <dbReference type="EMBL" id="SOO22518.1"/>
    </source>
</evidence>